<feature type="compositionally biased region" description="Basic and acidic residues" evidence="1">
    <location>
        <begin position="60"/>
        <end position="74"/>
    </location>
</feature>
<sequence>MAVPAASASPAVAIVQLLDGAAAAEDSAATPAFADPADIPMLRHARLAPARLEQLLAAAGRERDDPPPPPRPDECCGSSCSPCVKQLWSEELRAWKERWGVGAAAAARRAAKAEARLAVGVAKAGKAGVQRTQEPSETGTMPGAFDW</sequence>
<name>A0A316Z6B2_9BASI</name>
<feature type="region of interest" description="Disordered" evidence="1">
    <location>
        <begin position="53"/>
        <end position="78"/>
    </location>
</feature>
<organism evidence="3 4">
    <name type="scientific">Tilletiopsis washingtonensis</name>
    <dbReference type="NCBI Taxonomy" id="58919"/>
    <lineage>
        <taxon>Eukaryota</taxon>
        <taxon>Fungi</taxon>
        <taxon>Dikarya</taxon>
        <taxon>Basidiomycota</taxon>
        <taxon>Ustilaginomycotina</taxon>
        <taxon>Exobasidiomycetes</taxon>
        <taxon>Entylomatales</taxon>
        <taxon>Entylomatales incertae sedis</taxon>
        <taxon>Tilletiopsis</taxon>
    </lineage>
</organism>
<evidence type="ECO:0000313" key="4">
    <source>
        <dbReference type="Proteomes" id="UP000245946"/>
    </source>
</evidence>
<accession>A0A316Z6B2</accession>
<dbReference type="EMBL" id="KZ819302">
    <property type="protein sequence ID" value="PWN95755.1"/>
    <property type="molecule type" value="Genomic_DNA"/>
</dbReference>
<dbReference type="RefSeq" id="XP_025596034.1">
    <property type="nucleotide sequence ID" value="XM_025743155.1"/>
</dbReference>
<dbReference type="AlphaFoldDB" id="A0A316Z6B2"/>
<dbReference type="Proteomes" id="UP000245946">
    <property type="component" value="Unassembled WGS sequence"/>
</dbReference>
<dbReference type="GeneID" id="37270699"/>
<protein>
    <recommendedName>
        <fullName evidence="2">Oxidoreductase-like domain-containing protein</fullName>
    </recommendedName>
</protein>
<evidence type="ECO:0000259" key="2">
    <source>
        <dbReference type="Pfam" id="PF09791"/>
    </source>
</evidence>
<dbReference type="InterPro" id="IPR019180">
    <property type="entry name" value="Oxidoreductase-like_N"/>
</dbReference>
<feature type="region of interest" description="Disordered" evidence="1">
    <location>
        <begin position="128"/>
        <end position="147"/>
    </location>
</feature>
<proteinExistence type="predicted"/>
<feature type="domain" description="Oxidoreductase-like" evidence="2">
    <location>
        <begin position="66"/>
        <end position="98"/>
    </location>
</feature>
<feature type="compositionally biased region" description="Polar residues" evidence="1">
    <location>
        <begin position="130"/>
        <end position="139"/>
    </location>
</feature>
<reference evidence="3 4" key="1">
    <citation type="journal article" date="2018" name="Mol. Biol. Evol.">
        <title>Broad Genomic Sampling Reveals a Smut Pathogenic Ancestry of the Fungal Clade Ustilaginomycotina.</title>
        <authorList>
            <person name="Kijpornyongpan T."/>
            <person name="Mondo S.J."/>
            <person name="Barry K."/>
            <person name="Sandor L."/>
            <person name="Lee J."/>
            <person name="Lipzen A."/>
            <person name="Pangilinan J."/>
            <person name="LaButti K."/>
            <person name="Hainaut M."/>
            <person name="Henrissat B."/>
            <person name="Grigoriev I.V."/>
            <person name="Spatafora J.W."/>
            <person name="Aime M.C."/>
        </authorList>
    </citation>
    <scope>NUCLEOTIDE SEQUENCE [LARGE SCALE GENOMIC DNA]</scope>
    <source>
        <strain evidence="3 4">MCA 4186</strain>
    </source>
</reference>
<dbReference type="Pfam" id="PF09791">
    <property type="entry name" value="Oxidored-like"/>
    <property type="match status" value="1"/>
</dbReference>
<keyword evidence="4" id="KW-1185">Reference proteome</keyword>
<gene>
    <name evidence="3" type="ORF">FA09DRAFT_331728</name>
</gene>
<evidence type="ECO:0000313" key="3">
    <source>
        <dbReference type="EMBL" id="PWN95755.1"/>
    </source>
</evidence>
<evidence type="ECO:0000256" key="1">
    <source>
        <dbReference type="SAM" id="MobiDB-lite"/>
    </source>
</evidence>